<reference evidence="1 2" key="1">
    <citation type="submission" date="2013-11" db="EMBL/GenBank/DDBJ databases">
        <title>Single cell genomics of uncultured Tannerella BU063 (oral taxon 286).</title>
        <authorList>
            <person name="Beall C.J."/>
            <person name="Campbell A.G."/>
            <person name="Griffen A.L."/>
            <person name="Podar M."/>
            <person name="Leys E.J."/>
        </authorList>
    </citation>
    <scope>NUCLEOTIDE SEQUENCE [LARGE SCALE GENOMIC DNA]</scope>
    <source>
        <strain evidence="1">Cell 8/11</strain>
    </source>
</reference>
<name>W2CXP8_9BACT</name>
<gene>
    <name evidence="1" type="ORF">T235_16210</name>
</gene>
<dbReference type="AlphaFoldDB" id="W2CXP8"/>
<dbReference type="Pfam" id="PF22252">
    <property type="entry name" value="PNGase_F-II_N"/>
    <property type="match status" value="1"/>
</dbReference>
<accession>W2CXP8</accession>
<organism evidence="1 2">
    <name type="scientific">Tannerella sp. oral taxon BU063 isolate Cell 8/11</name>
    <dbReference type="NCBI Taxonomy" id="1411915"/>
    <lineage>
        <taxon>Bacteria</taxon>
        <taxon>Pseudomonadati</taxon>
        <taxon>Bacteroidota</taxon>
        <taxon>Bacteroidia</taxon>
        <taxon>Bacteroidales</taxon>
        <taxon>Tannerellaceae</taxon>
        <taxon>Tannerella</taxon>
    </lineage>
</organism>
<proteinExistence type="predicted"/>
<evidence type="ECO:0008006" key="3">
    <source>
        <dbReference type="Google" id="ProtNLM"/>
    </source>
</evidence>
<evidence type="ECO:0000313" key="1">
    <source>
        <dbReference type="EMBL" id="ETK11286.1"/>
    </source>
</evidence>
<dbReference type="EMBL" id="AYYF01001582">
    <property type="protein sequence ID" value="ETK11286.1"/>
    <property type="molecule type" value="Genomic_DNA"/>
</dbReference>
<dbReference type="PATRIC" id="fig|1411915.3.peg.1954"/>
<sequence length="261" mass="30443">MEVHYRHSMQRDTVRRPGVETDSMILRIGATASQFFSRHTFYNDSLWSDPDGRALAEELTLEAFRTGNHAKMPQVPTTHDYLYKGYPAGRSTVTSARFYVSCRYEEDAPTQQWTLADSTRTVLGHRCRQATCDFRGRRWTAWFAPDIPVSDGPWKLGGLPGLILEAYDRNDDYHYTATRIRQERDLPPVTLYNFDGAPFLPTDRLTFLRAQRDYLSGYGDVYEIDLIREIVRSGRRKTYMQRSPHRLLYDFLERDYGANDE</sequence>
<evidence type="ECO:0000313" key="2">
    <source>
        <dbReference type="Proteomes" id="UP000034980"/>
    </source>
</evidence>
<dbReference type="NCBIfam" id="TIGR01200">
    <property type="entry name" value="GLPGLI"/>
    <property type="match status" value="1"/>
</dbReference>
<protein>
    <recommendedName>
        <fullName evidence="3">GLPGLI family protein</fullName>
    </recommendedName>
</protein>
<comment type="caution">
    <text evidence="1">The sequence shown here is derived from an EMBL/GenBank/DDBJ whole genome shotgun (WGS) entry which is preliminary data.</text>
</comment>
<dbReference type="Proteomes" id="UP000034980">
    <property type="component" value="Unassembled WGS sequence"/>
</dbReference>
<dbReference type="InterPro" id="IPR005901">
    <property type="entry name" value="GLPGLI"/>
</dbReference>